<dbReference type="SUPFAM" id="SSF50939">
    <property type="entry name" value="Sialidases"/>
    <property type="match status" value="1"/>
</dbReference>
<dbReference type="EMBL" id="JBHSMH010000082">
    <property type="protein sequence ID" value="MFC5470960.1"/>
    <property type="molecule type" value="Genomic_DNA"/>
</dbReference>
<dbReference type="SUPFAM" id="SSF110296">
    <property type="entry name" value="Oligoxyloglucan reducing end-specific cellobiohydrolase"/>
    <property type="match status" value="2"/>
</dbReference>
<organism evidence="3 4">
    <name type="scientific">Cohnella suwonensis</name>
    <dbReference type="NCBI Taxonomy" id="696072"/>
    <lineage>
        <taxon>Bacteria</taxon>
        <taxon>Bacillati</taxon>
        <taxon>Bacillota</taxon>
        <taxon>Bacilli</taxon>
        <taxon>Bacillales</taxon>
        <taxon>Paenibacillaceae</taxon>
        <taxon>Cohnella</taxon>
    </lineage>
</organism>
<dbReference type="Pfam" id="PF12799">
    <property type="entry name" value="LRR_4"/>
    <property type="match status" value="1"/>
</dbReference>
<dbReference type="PANTHER" id="PTHR46652">
    <property type="entry name" value="LEUCINE-RICH REPEAT AND IQ DOMAIN-CONTAINING PROTEIN 1-RELATED"/>
    <property type="match status" value="1"/>
</dbReference>
<dbReference type="InterPro" id="IPR032675">
    <property type="entry name" value="LRR_dom_sf"/>
</dbReference>
<keyword evidence="1" id="KW-0433">Leucine-rich repeat</keyword>
<dbReference type="InterPro" id="IPR036278">
    <property type="entry name" value="Sialidase_sf"/>
</dbReference>
<sequence>MIKSARMFRMAIMIVIAVLITPLLSNRFVHASDIQIEDPAVEKAIRDDLHLQSGSITQADLDKVEYLQISERRVKSLNGLEHAVNLIALSASDNEIVDLAPLSSLTKLNQLDLQGNQVEDVSPLSGVKSLQYLYLDDNRIRQIDGLANLDQVLQLGISSNFIDRLDAIRSMKSLYKLMFDDNNVSDLAPLLDAARLKSFSASENLLDLSNEATKSVLESLRQRDVAPTGDITKQKEAPSDRKATDPLLLKWSEENTGVHNIVALDFAYGNGIYVTSLGNRVQTSKDGITWQDNPVKLDLTLYTIAWGNGQFVALGNRSDQRIKDTALLTSKDGVNWTDHGNLKGIYNATDIAWNGKRYVAVTSTRGGGKIYSSEDGVKWTERSGLPTAITAVEWGNGTFVAQAIEDGVVAVSKDGVAWKKIKTNQPNHGNSLRMAFGGGKFVSVGDKTIMVSQDGVKWKHVSYAHYWMEIHWVKDRFFLNGFDYVDGRQLEGYAITATSKNGTDWTNASILHARDEHPFFVLHNGKQYVLMSHRGIQASKDGAKWTQMQTFRQDEALYDAAVGNGQLLMVGGDASVDMDKYHVMTALRLSSSGSWSGTNTKAMPPMNNVLWTGEHFLGVGYRGSIMTSKDGVRWASVPSPTKETLTKIIQAGDTFYATGTNGLIMSSKDEKNWTKKTTNATTTINSIAWNGHTFVAVGNKGLLLVSQDGNQWSKMAMSYKNNFYDIVWGKDNFVMTTSIYYLNERELTILRSPDGQHWEQSTFESEFHLQNGSTGLYGISLVGDYYIATGAWGSVYLSEDAEHWFMQPKVTNADLNYAIEYKGKVYVMGAGGTVISADLNSAAGK</sequence>
<dbReference type="RefSeq" id="WP_209748166.1">
    <property type="nucleotide sequence ID" value="NZ_JBHSMH010000082.1"/>
</dbReference>
<proteinExistence type="predicted"/>
<keyword evidence="4" id="KW-1185">Reference proteome</keyword>
<dbReference type="InterPro" id="IPR015943">
    <property type="entry name" value="WD40/YVTN_repeat-like_dom_sf"/>
</dbReference>
<reference evidence="4" key="1">
    <citation type="journal article" date="2019" name="Int. J. Syst. Evol. Microbiol.">
        <title>The Global Catalogue of Microorganisms (GCM) 10K type strain sequencing project: providing services to taxonomists for standard genome sequencing and annotation.</title>
        <authorList>
            <consortium name="The Broad Institute Genomics Platform"/>
            <consortium name="The Broad Institute Genome Sequencing Center for Infectious Disease"/>
            <person name="Wu L."/>
            <person name="Ma J."/>
        </authorList>
    </citation>
    <scope>NUCLEOTIDE SEQUENCE [LARGE SCALE GENOMIC DNA]</scope>
    <source>
        <strain evidence="4">CCUG 57113</strain>
    </source>
</reference>
<dbReference type="PROSITE" id="PS51450">
    <property type="entry name" value="LRR"/>
    <property type="match status" value="3"/>
</dbReference>
<dbReference type="InterPro" id="IPR050836">
    <property type="entry name" value="SDS22/Internalin_LRR"/>
</dbReference>
<comment type="caution">
    <text evidence="3">The sequence shown here is derived from an EMBL/GenBank/DDBJ whole genome shotgun (WGS) entry which is preliminary data.</text>
</comment>
<gene>
    <name evidence="3" type="ORF">ACFPPD_19925</name>
</gene>
<dbReference type="InterPro" id="IPR025875">
    <property type="entry name" value="Leu-rich_rpt_4"/>
</dbReference>
<name>A0ABW0LYS6_9BACL</name>
<accession>A0ABW0LYS6</accession>
<evidence type="ECO:0000313" key="4">
    <source>
        <dbReference type="Proteomes" id="UP001596105"/>
    </source>
</evidence>
<evidence type="ECO:0000256" key="1">
    <source>
        <dbReference type="ARBA" id="ARBA00022614"/>
    </source>
</evidence>
<dbReference type="PANTHER" id="PTHR46652:SF3">
    <property type="entry name" value="LEUCINE-RICH REPEAT-CONTAINING PROTEIN 9"/>
    <property type="match status" value="1"/>
</dbReference>
<evidence type="ECO:0000313" key="3">
    <source>
        <dbReference type="EMBL" id="MFC5470960.1"/>
    </source>
</evidence>
<dbReference type="InterPro" id="IPR001611">
    <property type="entry name" value="Leu-rich_rpt"/>
</dbReference>
<evidence type="ECO:0000256" key="2">
    <source>
        <dbReference type="ARBA" id="ARBA00022737"/>
    </source>
</evidence>
<dbReference type="SUPFAM" id="SSF52075">
    <property type="entry name" value="Outer arm dynein light chain 1"/>
    <property type="match status" value="1"/>
</dbReference>
<keyword evidence="2" id="KW-0677">Repeat</keyword>
<dbReference type="Proteomes" id="UP001596105">
    <property type="component" value="Unassembled WGS sequence"/>
</dbReference>
<dbReference type="SMART" id="SM00365">
    <property type="entry name" value="LRR_SD22"/>
    <property type="match status" value="3"/>
</dbReference>
<dbReference type="Gene3D" id="3.80.10.10">
    <property type="entry name" value="Ribonuclease Inhibitor"/>
    <property type="match status" value="1"/>
</dbReference>
<protein>
    <submittedName>
        <fullName evidence="3">Leucine-rich repeat domain-containing protein</fullName>
    </submittedName>
</protein>
<dbReference type="Gene3D" id="2.130.10.10">
    <property type="entry name" value="YVTN repeat-like/Quinoprotein amine dehydrogenase"/>
    <property type="match status" value="1"/>
</dbReference>